<proteinExistence type="predicted"/>
<keyword evidence="2" id="KW-0732">Signal</keyword>
<dbReference type="GO" id="GO:0006508">
    <property type="term" value="P:proteolysis"/>
    <property type="evidence" value="ECO:0007669"/>
    <property type="project" value="InterPro"/>
</dbReference>
<organism evidence="4 6">
    <name type="scientific">Didymodactylos carnosus</name>
    <dbReference type="NCBI Taxonomy" id="1234261"/>
    <lineage>
        <taxon>Eukaryota</taxon>
        <taxon>Metazoa</taxon>
        <taxon>Spiralia</taxon>
        <taxon>Gnathifera</taxon>
        <taxon>Rotifera</taxon>
        <taxon>Eurotatoria</taxon>
        <taxon>Bdelloidea</taxon>
        <taxon>Philodinida</taxon>
        <taxon>Philodinidae</taxon>
        <taxon>Didymodactylos</taxon>
    </lineage>
</organism>
<dbReference type="EMBL" id="CAJOBA010047230">
    <property type="protein sequence ID" value="CAF4198745.1"/>
    <property type="molecule type" value="Genomic_DNA"/>
</dbReference>
<dbReference type="EMBL" id="CAJNOK010025519">
    <property type="protein sequence ID" value="CAF1391022.1"/>
    <property type="molecule type" value="Genomic_DNA"/>
</dbReference>
<feature type="signal peptide" evidence="2">
    <location>
        <begin position="1"/>
        <end position="19"/>
    </location>
</feature>
<feature type="chain" id="PRO_5035646767" description="Peptidase S1 domain-containing protein" evidence="2">
    <location>
        <begin position="20"/>
        <end position="203"/>
    </location>
</feature>
<gene>
    <name evidence="4" type="ORF">OVA965_LOCUS32575</name>
    <name evidence="5" type="ORF">TMI583_LOCUS33440</name>
</gene>
<protein>
    <recommendedName>
        <fullName evidence="3">Peptidase S1 domain-containing protein</fullName>
    </recommendedName>
</protein>
<evidence type="ECO:0000313" key="5">
    <source>
        <dbReference type="EMBL" id="CAF4198745.1"/>
    </source>
</evidence>
<name>A0A8S2F5S6_9BILA</name>
<feature type="non-terminal residue" evidence="4">
    <location>
        <position position="1"/>
    </location>
</feature>
<dbReference type="InterPro" id="IPR001254">
    <property type="entry name" value="Trypsin_dom"/>
</dbReference>
<dbReference type="GO" id="GO:0004252">
    <property type="term" value="F:serine-type endopeptidase activity"/>
    <property type="evidence" value="ECO:0007669"/>
    <property type="project" value="InterPro"/>
</dbReference>
<dbReference type="Proteomes" id="UP000677228">
    <property type="component" value="Unassembled WGS sequence"/>
</dbReference>
<accession>A0A8S2F5S6</accession>
<feature type="domain" description="Peptidase S1" evidence="3">
    <location>
        <begin position="38"/>
        <end position="172"/>
    </location>
</feature>
<dbReference type="InterPro" id="IPR009003">
    <property type="entry name" value="Peptidase_S1_PA"/>
</dbReference>
<comment type="caution">
    <text evidence="4">The sequence shown here is derived from an EMBL/GenBank/DDBJ whole genome shotgun (WGS) entry which is preliminary data.</text>
</comment>
<dbReference type="InterPro" id="IPR043504">
    <property type="entry name" value="Peptidase_S1_PA_chymotrypsin"/>
</dbReference>
<dbReference type="AlphaFoldDB" id="A0A8S2F5S6"/>
<evidence type="ECO:0000256" key="1">
    <source>
        <dbReference type="SAM" id="MobiDB-lite"/>
    </source>
</evidence>
<dbReference type="SUPFAM" id="SSF50494">
    <property type="entry name" value="Trypsin-like serine proteases"/>
    <property type="match status" value="1"/>
</dbReference>
<evidence type="ECO:0000256" key="2">
    <source>
        <dbReference type="SAM" id="SignalP"/>
    </source>
</evidence>
<reference evidence="4" key="1">
    <citation type="submission" date="2021-02" db="EMBL/GenBank/DDBJ databases">
        <authorList>
            <person name="Nowell W R."/>
        </authorList>
    </citation>
    <scope>NUCLEOTIDE SEQUENCE</scope>
</reference>
<dbReference type="Pfam" id="PF00089">
    <property type="entry name" value="Trypsin"/>
    <property type="match status" value="1"/>
</dbReference>
<evidence type="ECO:0000313" key="6">
    <source>
        <dbReference type="Proteomes" id="UP000677228"/>
    </source>
</evidence>
<evidence type="ECO:0000259" key="3">
    <source>
        <dbReference type="Pfam" id="PF00089"/>
    </source>
</evidence>
<sequence length="203" mass="23323">MTLVSIVVYIAVLIISINCHHHASHVYTFDEYDSGPEQCCVVRTRKGTCHGTLISRTLVLVTKDCHHRHVSDRRQPDRRHFQQQHHHHGTDILDTIVRRLSIKKEYVVGDKILIELKAPVSNETLGKSLVCLPSKNTSRVDLKKCYISAHDDQDHSSDSDDLEHHNHHSHKHEHNDEDDDHSSSSSSSDDENQKENDKKQKIK</sequence>
<dbReference type="Gene3D" id="2.40.10.10">
    <property type="entry name" value="Trypsin-like serine proteases"/>
    <property type="match status" value="2"/>
</dbReference>
<dbReference type="Proteomes" id="UP000682733">
    <property type="component" value="Unassembled WGS sequence"/>
</dbReference>
<feature type="region of interest" description="Disordered" evidence="1">
    <location>
        <begin position="150"/>
        <end position="203"/>
    </location>
</feature>
<feature type="compositionally biased region" description="Basic and acidic residues" evidence="1">
    <location>
        <begin position="150"/>
        <end position="164"/>
    </location>
</feature>
<feature type="compositionally biased region" description="Basic and acidic residues" evidence="1">
    <location>
        <begin position="191"/>
        <end position="203"/>
    </location>
</feature>
<evidence type="ECO:0000313" key="4">
    <source>
        <dbReference type="EMBL" id="CAF1391022.1"/>
    </source>
</evidence>